<reference evidence="2 4" key="2">
    <citation type="submission" date="2016-09" db="EMBL/GenBank/DDBJ databases">
        <title>Lactobacillus reuteri KLR3006, genome sequencing and assembly.</title>
        <authorList>
            <person name="Lee J.-Y."/>
            <person name="Kim E.B."/>
            <person name="Choi Y.-J."/>
        </authorList>
    </citation>
    <scope>NUCLEOTIDE SEQUENCE [LARGE SCALE GENOMIC DNA]</scope>
    <source>
        <strain evidence="2 4">KLR3006</strain>
    </source>
</reference>
<proteinExistence type="predicted"/>
<gene>
    <name evidence="3" type="ORF">BHL82_10060</name>
    <name evidence="2" type="ORF">BHL83_09775</name>
</gene>
<protein>
    <recommendedName>
        <fullName evidence="1">Replication initiation protein-like C-terminal domain-containing protein</fullName>
    </recommendedName>
</protein>
<dbReference type="EMBL" id="MIMU01000144">
    <property type="protein sequence ID" value="OTA81263.1"/>
    <property type="molecule type" value="Genomic_DNA"/>
</dbReference>
<evidence type="ECO:0000313" key="2">
    <source>
        <dbReference type="EMBL" id="OTA81250.1"/>
    </source>
</evidence>
<dbReference type="Pfam" id="PF02486">
    <property type="entry name" value="Rep_trans"/>
    <property type="match status" value="1"/>
</dbReference>
<dbReference type="Proteomes" id="UP000194219">
    <property type="component" value="Unassembled WGS sequence"/>
</dbReference>
<sequence>MDMTLSKHVYSKKSHTHLDWLTVVIKYRSYQGLTNKDDLLDDLKQFLSRYFGLNFDSLDIFNMKHGIYKFDYAFSFFDGGAIVGYNETKFMLQFSGRGLESLEDYYGIDRFINYLRLCTLNGIEWTCSRWDLARDLYNWPRTYSPDTVYHERRRGNLVGRVMYYKPVPDSGSVVRPSELRGYERELLLGSTLYLGKNPFQLRIYNKLAERYRKTKVAFDFKRWTRWELQMNSNKADYYFQKWIASGNSLEETWKLIIKANFRFVVNHSASIDKSRNRSKLKTAKWWSRLIDTNDNWDKAPSVIRVNTASSRHRYYKSNVGPHAALRLNTLVRGYLKNGVSVEDARELGKTAFLHELDEMLPDNAVWVNNNRALFSGSAWNDLDSNLTMINTETGQIYDFDTSV</sequence>
<feature type="domain" description="Replication initiation protein-like C-terminal" evidence="1">
    <location>
        <begin position="128"/>
        <end position="323"/>
    </location>
</feature>
<evidence type="ECO:0000313" key="5">
    <source>
        <dbReference type="Proteomes" id="UP000194286"/>
    </source>
</evidence>
<evidence type="ECO:0000313" key="3">
    <source>
        <dbReference type="EMBL" id="OTA81263.1"/>
    </source>
</evidence>
<accession>A0A1Y2UGQ7</accession>
<dbReference type="InterPro" id="IPR003491">
    <property type="entry name" value="REP-like_C"/>
</dbReference>
<name>A0A1Y2UGQ7_LIMRT</name>
<dbReference type="Proteomes" id="UP000194286">
    <property type="component" value="Unassembled WGS sequence"/>
</dbReference>
<dbReference type="EMBL" id="MIMV01000252">
    <property type="protein sequence ID" value="OTA81250.1"/>
    <property type="molecule type" value="Genomic_DNA"/>
</dbReference>
<evidence type="ECO:0000259" key="1">
    <source>
        <dbReference type="Pfam" id="PF02486"/>
    </source>
</evidence>
<evidence type="ECO:0000313" key="4">
    <source>
        <dbReference type="Proteomes" id="UP000194219"/>
    </source>
</evidence>
<dbReference type="RefSeq" id="WP_172395131.1">
    <property type="nucleotide sequence ID" value="NZ_MIMJ01000153.1"/>
</dbReference>
<organism evidence="3 5">
    <name type="scientific">Limosilactobacillus reuteri</name>
    <name type="common">Lactobacillus reuteri</name>
    <dbReference type="NCBI Taxonomy" id="1598"/>
    <lineage>
        <taxon>Bacteria</taxon>
        <taxon>Bacillati</taxon>
        <taxon>Bacillota</taxon>
        <taxon>Bacilli</taxon>
        <taxon>Lactobacillales</taxon>
        <taxon>Lactobacillaceae</taxon>
        <taxon>Limosilactobacillus</taxon>
    </lineage>
</organism>
<comment type="caution">
    <text evidence="3">The sequence shown here is derived from an EMBL/GenBank/DDBJ whole genome shotgun (WGS) entry which is preliminary data.</text>
</comment>
<dbReference type="AlphaFoldDB" id="A0A1Y2UGQ7"/>
<reference evidence="3 5" key="1">
    <citation type="submission" date="2016-09" db="EMBL/GenBank/DDBJ databases">
        <title>Lactobacillus reuteri KLR3005, genome sequencing and assembly.</title>
        <authorList>
            <person name="Lee J.-Y."/>
            <person name="Kim E.B."/>
            <person name="Choi Y.-J."/>
        </authorList>
    </citation>
    <scope>NUCLEOTIDE SEQUENCE [LARGE SCALE GENOMIC DNA]</scope>
    <source>
        <strain evidence="3 5">KLR3005</strain>
    </source>
</reference>